<feature type="region of interest" description="Disordered" evidence="5">
    <location>
        <begin position="193"/>
        <end position="226"/>
    </location>
</feature>
<organism evidence="7 8">
    <name type="scientific">Cocos nucifera</name>
    <name type="common">Coconut palm</name>
    <dbReference type="NCBI Taxonomy" id="13894"/>
    <lineage>
        <taxon>Eukaryota</taxon>
        <taxon>Viridiplantae</taxon>
        <taxon>Streptophyta</taxon>
        <taxon>Embryophyta</taxon>
        <taxon>Tracheophyta</taxon>
        <taxon>Spermatophyta</taxon>
        <taxon>Magnoliopsida</taxon>
        <taxon>Liliopsida</taxon>
        <taxon>Arecaceae</taxon>
        <taxon>Arecoideae</taxon>
        <taxon>Cocoseae</taxon>
        <taxon>Attaleinae</taxon>
        <taxon>Cocos</taxon>
    </lineage>
</organism>
<evidence type="ECO:0000256" key="1">
    <source>
        <dbReference type="ARBA" id="ARBA00023015"/>
    </source>
</evidence>
<dbReference type="SUPFAM" id="SSF101941">
    <property type="entry name" value="NAC domain"/>
    <property type="match status" value="1"/>
</dbReference>
<dbReference type="EMBL" id="CM017876">
    <property type="protein sequence ID" value="KAG1342121.1"/>
    <property type="molecule type" value="Genomic_DNA"/>
</dbReference>
<dbReference type="PROSITE" id="PS51005">
    <property type="entry name" value="NAC"/>
    <property type="match status" value="1"/>
</dbReference>
<dbReference type="AlphaFoldDB" id="A0A8K0I8L8"/>
<gene>
    <name evidence="7" type="ORF">COCNU_05G003500</name>
</gene>
<evidence type="ECO:0000259" key="6">
    <source>
        <dbReference type="PROSITE" id="PS51005"/>
    </source>
</evidence>
<dbReference type="PANTHER" id="PTHR31719">
    <property type="entry name" value="NAC TRANSCRIPTION FACTOR 56"/>
    <property type="match status" value="1"/>
</dbReference>
<feature type="domain" description="NAC" evidence="6">
    <location>
        <begin position="14"/>
        <end position="154"/>
    </location>
</feature>
<evidence type="ECO:0000256" key="3">
    <source>
        <dbReference type="ARBA" id="ARBA00023163"/>
    </source>
</evidence>
<keyword evidence="8" id="KW-1185">Reference proteome</keyword>
<feature type="compositionally biased region" description="Low complexity" evidence="5">
    <location>
        <begin position="373"/>
        <end position="386"/>
    </location>
</feature>
<dbReference type="Gene3D" id="2.170.150.80">
    <property type="entry name" value="NAC domain"/>
    <property type="match status" value="1"/>
</dbReference>
<evidence type="ECO:0000256" key="2">
    <source>
        <dbReference type="ARBA" id="ARBA00023125"/>
    </source>
</evidence>
<comment type="caution">
    <text evidence="7">The sequence shown here is derived from an EMBL/GenBank/DDBJ whole genome shotgun (WGS) entry which is preliminary data.</text>
</comment>
<evidence type="ECO:0000313" key="7">
    <source>
        <dbReference type="EMBL" id="KAG1342121.1"/>
    </source>
</evidence>
<name>A0A8K0I8L8_COCNU</name>
<feature type="compositionally biased region" description="Low complexity" evidence="5">
    <location>
        <begin position="319"/>
        <end position="330"/>
    </location>
</feature>
<dbReference type="InterPro" id="IPR003441">
    <property type="entry name" value="NAC-dom"/>
</dbReference>
<reference evidence="7" key="2">
    <citation type="submission" date="2019-07" db="EMBL/GenBank/DDBJ databases">
        <authorList>
            <person name="Yang Y."/>
            <person name="Bocs S."/>
            <person name="Baudouin L."/>
        </authorList>
    </citation>
    <scope>NUCLEOTIDE SEQUENCE</scope>
    <source>
        <tissue evidence="7">Spear leaf of Hainan Tall coconut</tissue>
    </source>
</reference>
<accession>A0A8K0I8L8</accession>
<evidence type="ECO:0000256" key="5">
    <source>
        <dbReference type="SAM" id="MobiDB-lite"/>
    </source>
</evidence>
<sequence length="411" mass="44716">MSGSPMCPSVLVSVPPDINILSTDEELVQFMGERKAGDPVPANVITEVNPFNIEPWNSSEDIWYLYNPEDPQSLNGDGEFKVTRIGYWKSRGDLRIFTGTPTVGRKTTREFYVGKAPNGNGTGWMMHEYQAEQKTINGINKEQDYSSLYRVFLQIDERSSHEEQHNSATADGAEGDYLECALLNILEQEENNLSSRDAGNRSQTVGAEEQGQLVSSGTSVTDSVTDDHFGEKYATCDFSKGDYLELNDLCSPETSSSSSDNSSIMSANSDGYFDADALLRDLENDHNLRVEEEHGEYRYNVSASVKSNRVVIMPPTPGSVCSNSSSNLVVEGSTSANPMPEEARASEPSSSADKLSDIGRASDPGKSPDSHSDQSSSDSSHGSGTSKRQGLKSAGRIAKLGKKYYCCFGSC</sequence>
<keyword evidence="3" id="KW-0804">Transcription</keyword>
<protein>
    <submittedName>
        <fullName evidence="7">NAC domain-containing protein 41</fullName>
    </submittedName>
</protein>
<dbReference type="OrthoDB" id="1625833at2759"/>
<evidence type="ECO:0000256" key="4">
    <source>
        <dbReference type="ARBA" id="ARBA00023242"/>
    </source>
</evidence>
<dbReference type="InterPro" id="IPR036093">
    <property type="entry name" value="NAC_dom_sf"/>
</dbReference>
<dbReference type="Pfam" id="PF02365">
    <property type="entry name" value="NAM"/>
    <property type="match status" value="1"/>
</dbReference>
<keyword evidence="4" id="KW-0539">Nucleus</keyword>
<feature type="compositionally biased region" description="Polar residues" evidence="5">
    <location>
        <begin position="194"/>
        <end position="205"/>
    </location>
</feature>
<dbReference type="Proteomes" id="UP000797356">
    <property type="component" value="Chromosome 5"/>
</dbReference>
<keyword evidence="1" id="KW-0805">Transcription regulation</keyword>
<keyword evidence="2" id="KW-0238">DNA-binding</keyword>
<dbReference type="GO" id="GO:0006355">
    <property type="term" value="P:regulation of DNA-templated transcription"/>
    <property type="evidence" value="ECO:0007669"/>
    <property type="project" value="InterPro"/>
</dbReference>
<reference evidence="7" key="1">
    <citation type="journal article" date="2017" name="Gigascience">
        <title>The genome draft of coconut (Cocos nucifera).</title>
        <authorList>
            <person name="Xiao Y."/>
            <person name="Xu P."/>
            <person name="Fan H."/>
            <person name="Baudouin L."/>
            <person name="Xia W."/>
            <person name="Bocs S."/>
            <person name="Xu J."/>
            <person name="Li Q."/>
            <person name="Guo A."/>
            <person name="Zhou L."/>
            <person name="Li J."/>
            <person name="Wu Y."/>
            <person name="Ma Z."/>
            <person name="Armero A."/>
            <person name="Issali A.E."/>
            <person name="Liu N."/>
            <person name="Peng M."/>
            <person name="Yang Y."/>
        </authorList>
    </citation>
    <scope>NUCLEOTIDE SEQUENCE</scope>
    <source>
        <tissue evidence="7">Spear leaf of Hainan Tall coconut</tissue>
    </source>
</reference>
<dbReference type="GO" id="GO:0003677">
    <property type="term" value="F:DNA binding"/>
    <property type="evidence" value="ECO:0007669"/>
    <property type="project" value="UniProtKB-KW"/>
</dbReference>
<feature type="region of interest" description="Disordered" evidence="5">
    <location>
        <begin position="315"/>
        <end position="394"/>
    </location>
</feature>
<proteinExistence type="predicted"/>
<dbReference type="PANTHER" id="PTHR31719:SF43">
    <property type="entry name" value="NAC TRANSCRIPTION FACTOR 56"/>
    <property type="match status" value="1"/>
</dbReference>
<feature type="compositionally biased region" description="Low complexity" evidence="5">
    <location>
        <begin position="214"/>
        <end position="223"/>
    </location>
</feature>
<evidence type="ECO:0000313" key="8">
    <source>
        <dbReference type="Proteomes" id="UP000797356"/>
    </source>
</evidence>